<dbReference type="RefSeq" id="WP_051861672.1">
    <property type="nucleotide sequence ID" value="NZ_JBHSPX010000002.1"/>
</dbReference>
<dbReference type="EC" id="3.1.3.16" evidence="3"/>
<organism evidence="3 4">
    <name type="scientific">Streptomyces ochraceiscleroticus</name>
    <dbReference type="NCBI Taxonomy" id="47761"/>
    <lineage>
        <taxon>Bacteria</taxon>
        <taxon>Bacillati</taxon>
        <taxon>Actinomycetota</taxon>
        <taxon>Actinomycetes</taxon>
        <taxon>Kitasatosporales</taxon>
        <taxon>Streptomycetaceae</taxon>
        <taxon>Streptomyces</taxon>
    </lineage>
</organism>
<dbReference type="Gene3D" id="3.60.40.10">
    <property type="entry name" value="PPM-type phosphatase domain"/>
    <property type="match status" value="1"/>
</dbReference>
<comment type="caution">
    <text evidence="3">The sequence shown here is derived from an EMBL/GenBank/DDBJ whole genome shotgun (WGS) entry which is preliminary data.</text>
</comment>
<sequence length="298" mass="31249">MEFIGALLGYGCGFLTGLACGVLAERRSRTPSAVPDAHDACAAALGAVAHAAQRALLQPLSGELNGVGLAGRYRPATENAVLGGDLLNVADSPYGPRVLIGDVRGHDLEAARLATLTIGCFREHAFTAPDLVQLTRSLDERLAPELDSEGFVTAVLAEFAPGEVRLVNCGHPAPLRIGARLDLLAPDEPGPPLGLQPVPCPQRFRLSANERLLLYTDGLIEALDPDGDPFPLDERVREALTRPTLDDAVEALQDLLTAHTAAPLRDDLALMLCQPGVRAPVPSVPAARGPGERTGGPS</sequence>
<proteinExistence type="predicted"/>
<accession>A0ABW1MEN3</accession>
<gene>
    <name evidence="3" type="ORF">ACFP4F_06760</name>
</gene>
<dbReference type="Pfam" id="PF07228">
    <property type="entry name" value="SpoIIE"/>
    <property type="match status" value="1"/>
</dbReference>
<dbReference type="InterPro" id="IPR036457">
    <property type="entry name" value="PPM-type-like_dom_sf"/>
</dbReference>
<keyword evidence="1 3" id="KW-0378">Hydrolase</keyword>
<evidence type="ECO:0000259" key="2">
    <source>
        <dbReference type="SMART" id="SM00331"/>
    </source>
</evidence>
<evidence type="ECO:0000256" key="1">
    <source>
        <dbReference type="ARBA" id="ARBA00022801"/>
    </source>
</evidence>
<dbReference type="EMBL" id="JBHSPX010000002">
    <property type="protein sequence ID" value="MFC6062241.1"/>
    <property type="molecule type" value="Genomic_DNA"/>
</dbReference>
<evidence type="ECO:0000313" key="4">
    <source>
        <dbReference type="Proteomes" id="UP001596139"/>
    </source>
</evidence>
<dbReference type="PANTHER" id="PTHR43156:SF2">
    <property type="entry name" value="STAGE II SPORULATION PROTEIN E"/>
    <property type="match status" value="1"/>
</dbReference>
<dbReference type="SMART" id="SM00331">
    <property type="entry name" value="PP2C_SIG"/>
    <property type="match status" value="1"/>
</dbReference>
<feature type="domain" description="PPM-type phosphatase" evidence="2">
    <location>
        <begin position="64"/>
        <end position="275"/>
    </location>
</feature>
<dbReference type="Proteomes" id="UP001596139">
    <property type="component" value="Unassembled WGS sequence"/>
</dbReference>
<dbReference type="InterPro" id="IPR001932">
    <property type="entry name" value="PPM-type_phosphatase-like_dom"/>
</dbReference>
<reference evidence="4" key="1">
    <citation type="journal article" date="2019" name="Int. J. Syst. Evol. Microbiol.">
        <title>The Global Catalogue of Microorganisms (GCM) 10K type strain sequencing project: providing services to taxonomists for standard genome sequencing and annotation.</title>
        <authorList>
            <consortium name="The Broad Institute Genomics Platform"/>
            <consortium name="The Broad Institute Genome Sequencing Center for Infectious Disease"/>
            <person name="Wu L."/>
            <person name="Ma J."/>
        </authorList>
    </citation>
    <scope>NUCLEOTIDE SEQUENCE [LARGE SCALE GENOMIC DNA]</scope>
    <source>
        <strain evidence="4">CGMCC 1.15180</strain>
    </source>
</reference>
<keyword evidence="4" id="KW-1185">Reference proteome</keyword>
<dbReference type="SUPFAM" id="SSF81606">
    <property type="entry name" value="PP2C-like"/>
    <property type="match status" value="1"/>
</dbReference>
<dbReference type="GO" id="GO:0004722">
    <property type="term" value="F:protein serine/threonine phosphatase activity"/>
    <property type="evidence" value="ECO:0007669"/>
    <property type="project" value="UniProtKB-EC"/>
</dbReference>
<name>A0ABW1MEN3_9ACTN</name>
<evidence type="ECO:0000313" key="3">
    <source>
        <dbReference type="EMBL" id="MFC6062241.1"/>
    </source>
</evidence>
<dbReference type="InterPro" id="IPR052016">
    <property type="entry name" value="Bact_Sigma-Reg"/>
</dbReference>
<protein>
    <submittedName>
        <fullName evidence="3">PP2C family protein-serine/threonine phosphatase</fullName>
        <ecNumber evidence="3">3.1.3.16</ecNumber>
    </submittedName>
</protein>
<dbReference type="PANTHER" id="PTHR43156">
    <property type="entry name" value="STAGE II SPORULATION PROTEIN E-RELATED"/>
    <property type="match status" value="1"/>
</dbReference>